<dbReference type="AlphaFoldDB" id="A0A3E5GDG1"/>
<keyword evidence="10" id="KW-1185">Reference proteome</keyword>
<dbReference type="PANTHER" id="PTHR30629:SF6">
    <property type="entry name" value="PROPHAGE INTEGRASE INTA-RELATED"/>
    <property type="match status" value="1"/>
</dbReference>
<evidence type="ECO:0000313" key="11">
    <source>
        <dbReference type="Proteomes" id="UP000284112"/>
    </source>
</evidence>
<dbReference type="Proteomes" id="UP000261285">
    <property type="component" value="Unassembled WGS sequence"/>
</dbReference>
<evidence type="ECO:0000256" key="3">
    <source>
        <dbReference type="ARBA" id="ARBA00023125"/>
    </source>
</evidence>
<keyword evidence="2" id="KW-0229">DNA integration</keyword>
<evidence type="ECO:0000313" key="10">
    <source>
        <dbReference type="Proteomes" id="UP000284095"/>
    </source>
</evidence>
<dbReference type="Gene3D" id="1.10.150.130">
    <property type="match status" value="1"/>
</dbReference>
<dbReference type="Proteomes" id="UP000284112">
    <property type="component" value="Unassembled WGS sequence"/>
</dbReference>
<dbReference type="PANTHER" id="PTHR30629">
    <property type="entry name" value="PROPHAGE INTEGRASE"/>
    <property type="match status" value="1"/>
</dbReference>
<dbReference type="InterPro" id="IPR013762">
    <property type="entry name" value="Integrase-like_cat_sf"/>
</dbReference>
<dbReference type="InterPro" id="IPR010998">
    <property type="entry name" value="Integrase_recombinase_N"/>
</dbReference>
<dbReference type="GO" id="GO:0003677">
    <property type="term" value="F:DNA binding"/>
    <property type="evidence" value="ECO:0007669"/>
    <property type="project" value="UniProtKB-KW"/>
</dbReference>
<dbReference type="InterPro" id="IPR011010">
    <property type="entry name" value="DNA_brk_join_enz"/>
</dbReference>
<evidence type="ECO:0000259" key="5">
    <source>
        <dbReference type="PROSITE" id="PS51898"/>
    </source>
</evidence>
<evidence type="ECO:0000313" key="6">
    <source>
        <dbReference type="EMBL" id="RGO32734.1"/>
    </source>
</evidence>
<dbReference type="InterPro" id="IPR002104">
    <property type="entry name" value="Integrase_catalytic"/>
</dbReference>
<evidence type="ECO:0000256" key="2">
    <source>
        <dbReference type="ARBA" id="ARBA00022908"/>
    </source>
</evidence>
<sequence>MIVLAKLNALEILQYEKAIMSRADSIKILYQELKTGILSLTDIQEQVDMNKKQVLDLHKKMYNYWQGKNGKWYSYLPKEGVEPPKGKQIESVNEEKLNSKIIEYYVIEESRKKQEKTCPTFLEVYYMWRSIKDLELDDNSIYKFNTDCKRFFVGTDFAEMPINQINENTIKVFMLETIKRLELCKETTRKFFSYIKNVIRYARIEKIITDNPVEFLEPKDFTKHCGEIEVSDCDKYYTDTELAIILKALHGYYRENPLYMPPYAIELAMYTGMRVSELSTLKWSDINDICISINKSAKHNRLKNEFSVGKTKTKKSRAYPVDGQINHLLARIKRVQEEHGILCEWIFTDGNGSYTHARNITDCMTRLCRENKLNGGGITKLRKTTSSDLQAKGTPKSVVASMLGHTTEVNEKYYTYDTSNLAEKKKIIQERNAKFKNLAHTG</sequence>
<dbReference type="EMBL" id="QSVN01000006">
    <property type="protein sequence ID" value="RGO32734.1"/>
    <property type="molecule type" value="Genomic_DNA"/>
</dbReference>
<evidence type="ECO:0000313" key="9">
    <source>
        <dbReference type="Proteomes" id="UP000261285"/>
    </source>
</evidence>
<dbReference type="PROSITE" id="PS51898">
    <property type="entry name" value="TYR_RECOMBINASE"/>
    <property type="match status" value="1"/>
</dbReference>
<dbReference type="EMBL" id="QRHW01000014">
    <property type="protein sequence ID" value="RHG07860.1"/>
    <property type="molecule type" value="Genomic_DNA"/>
</dbReference>
<dbReference type="GO" id="GO:0006310">
    <property type="term" value="P:DNA recombination"/>
    <property type="evidence" value="ECO:0007669"/>
    <property type="project" value="UniProtKB-KW"/>
</dbReference>
<keyword evidence="4" id="KW-0233">DNA recombination</keyword>
<dbReference type="Pfam" id="PF00589">
    <property type="entry name" value="Phage_integrase"/>
    <property type="match status" value="1"/>
</dbReference>
<dbReference type="InterPro" id="IPR050808">
    <property type="entry name" value="Phage_Integrase"/>
</dbReference>
<keyword evidence="3" id="KW-0238">DNA-binding</keyword>
<comment type="caution">
    <text evidence="6">The sequence shown here is derived from an EMBL/GenBank/DDBJ whole genome shotgun (WGS) entry which is preliminary data.</text>
</comment>
<feature type="domain" description="Tyr recombinase" evidence="5">
    <location>
        <begin position="232"/>
        <end position="429"/>
    </location>
</feature>
<evidence type="ECO:0000313" key="7">
    <source>
        <dbReference type="EMBL" id="RHG07860.1"/>
    </source>
</evidence>
<gene>
    <name evidence="8" type="ORF">DW265_06295</name>
    <name evidence="7" type="ORF">DW641_09150</name>
    <name evidence="6" type="ORF">DXB16_07800</name>
</gene>
<accession>A0A3E5GDG1</accession>
<dbReference type="Gene3D" id="1.10.443.10">
    <property type="entry name" value="Intergrase catalytic core"/>
    <property type="match status" value="1"/>
</dbReference>
<evidence type="ECO:0000256" key="4">
    <source>
        <dbReference type="ARBA" id="ARBA00023172"/>
    </source>
</evidence>
<name>A0A3E5GDG1_9FIRM</name>
<dbReference type="RefSeq" id="WP_004614645.1">
    <property type="nucleotide sequence ID" value="NZ_QRHW01000014.1"/>
</dbReference>
<dbReference type="Proteomes" id="UP000284095">
    <property type="component" value="Unassembled WGS sequence"/>
</dbReference>
<protein>
    <recommendedName>
        <fullName evidence="5">Tyr recombinase domain-containing protein</fullName>
    </recommendedName>
</protein>
<evidence type="ECO:0000313" key="8">
    <source>
        <dbReference type="EMBL" id="RHG26402.1"/>
    </source>
</evidence>
<proteinExistence type="inferred from homology"/>
<evidence type="ECO:0000256" key="1">
    <source>
        <dbReference type="ARBA" id="ARBA00008857"/>
    </source>
</evidence>
<dbReference type="EMBL" id="QRIC01000011">
    <property type="protein sequence ID" value="RHG26402.1"/>
    <property type="molecule type" value="Genomic_DNA"/>
</dbReference>
<comment type="similarity">
    <text evidence="1">Belongs to the 'phage' integrase family.</text>
</comment>
<organism evidence="6 9">
    <name type="scientific">Dorea longicatena</name>
    <dbReference type="NCBI Taxonomy" id="88431"/>
    <lineage>
        <taxon>Bacteria</taxon>
        <taxon>Bacillati</taxon>
        <taxon>Bacillota</taxon>
        <taxon>Clostridia</taxon>
        <taxon>Lachnospirales</taxon>
        <taxon>Lachnospiraceae</taxon>
        <taxon>Dorea</taxon>
    </lineage>
</organism>
<dbReference type="GO" id="GO:0015074">
    <property type="term" value="P:DNA integration"/>
    <property type="evidence" value="ECO:0007669"/>
    <property type="project" value="UniProtKB-KW"/>
</dbReference>
<reference evidence="9 10" key="1">
    <citation type="submission" date="2018-08" db="EMBL/GenBank/DDBJ databases">
        <title>A genome reference for cultivated species of the human gut microbiota.</title>
        <authorList>
            <person name="Zou Y."/>
            <person name="Xue W."/>
            <person name="Luo G."/>
        </authorList>
    </citation>
    <scope>NUCLEOTIDE SEQUENCE [LARGE SCALE GENOMIC DNA]</scope>
    <source>
        <strain evidence="8 10">AM22-22</strain>
        <strain evidence="7 11">AM23-13</strain>
        <strain evidence="6 9">OM02-16</strain>
    </source>
</reference>
<dbReference type="SUPFAM" id="SSF56349">
    <property type="entry name" value="DNA breaking-rejoining enzymes"/>
    <property type="match status" value="1"/>
</dbReference>